<evidence type="ECO:0000313" key="2">
    <source>
        <dbReference type="EMBL" id="QJA78988.1"/>
    </source>
</evidence>
<accession>A0A6M3KBQ2</accession>
<sequence length="562" mass="59842">MADSKLSALTELAATPAVDDELYIRDISEAAADESKRITIANLFTSPTLASPTINGTIATTGLTLPAVTLGGVVTAYAGSGIVRTATKVVAASNADATAKLQADYVCDGTADDVEIQAAINTLPSGGGRVMLSQGTYYLAAAIEPVSGLTLCGAGKSSILYITDAANINAIEIDTPASVIQNIILENFAINGNRPNQTGTSHGIYFTDATNAVNDSILSNLFIYDVRDRCLSMTKCHKIGLTNVKFNGVGSYQSAYDVYMDSCGQINFSPDCMYFSSTTLTIYMVDCMGCNVYGTIYYLYSGDAVKISSCEGNNINIVIDHGQDGADGLELLNCTEPNYIRFHATELGGYGVHLDGSSYQVLDIILKDVGKTTDNNRDAILLEGTSTHNIFKSVVIQSTEANTPSFGIREYAAADDYNQYGLLDIKNCHVPIRSKGAHSIFNRTIKSVEMDLSAAAEDFETYIATCPSIVVGYSILWTEAAGDANTCTIRIGVIETDGTLDDDQFDTQVTSGNETVRTLTHIDQSTMTSQIIAAGEAVTVGHTQKTGNGKVQIILQIAEMVE</sequence>
<proteinExistence type="predicted"/>
<dbReference type="Gene3D" id="2.160.20.10">
    <property type="entry name" value="Single-stranded right-handed beta-helix, Pectin lyase-like"/>
    <property type="match status" value="1"/>
</dbReference>
<gene>
    <name evidence="2" type="ORF">MM415A00956_0014</name>
    <name evidence="1" type="ORF">MM415B00781_0019</name>
</gene>
<dbReference type="EMBL" id="MT141471">
    <property type="protein sequence ID" value="QJA62442.1"/>
    <property type="molecule type" value="Genomic_DNA"/>
</dbReference>
<dbReference type="SUPFAM" id="SSF51126">
    <property type="entry name" value="Pectin lyase-like"/>
    <property type="match status" value="1"/>
</dbReference>
<dbReference type="EMBL" id="MT142362">
    <property type="protein sequence ID" value="QJA78988.1"/>
    <property type="molecule type" value="Genomic_DNA"/>
</dbReference>
<organism evidence="2">
    <name type="scientific">viral metagenome</name>
    <dbReference type="NCBI Taxonomy" id="1070528"/>
    <lineage>
        <taxon>unclassified sequences</taxon>
        <taxon>metagenomes</taxon>
        <taxon>organismal metagenomes</taxon>
    </lineage>
</organism>
<dbReference type="InterPro" id="IPR012334">
    <property type="entry name" value="Pectin_lyas_fold"/>
</dbReference>
<dbReference type="InterPro" id="IPR011050">
    <property type="entry name" value="Pectin_lyase_fold/virulence"/>
</dbReference>
<evidence type="ECO:0000313" key="1">
    <source>
        <dbReference type="EMBL" id="QJA62442.1"/>
    </source>
</evidence>
<dbReference type="AlphaFoldDB" id="A0A6M3KBQ2"/>
<reference evidence="2" key="1">
    <citation type="submission" date="2020-03" db="EMBL/GenBank/DDBJ databases">
        <title>The deep terrestrial virosphere.</title>
        <authorList>
            <person name="Holmfeldt K."/>
            <person name="Nilsson E."/>
            <person name="Simone D."/>
            <person name="Lopez-Fernandez M."/>
            <person name="Wu X."/>
            <person name="de Brujin I."/>
            <person name="Lundin D."/>
            <person name="Andersson A."/>
            <person name="Bertilsson S."/>
            <person name="Dopson M."/>
        </authorList>
    </citation>
    <scope>NUCLEOTIDE SEQUENCE</scope>
    <source>
        <strain evidence="2">MM415A00956</strain>
        <strain evidence="1">MM415B00781</strain>
    </source>
</reference>
<protein>
    <recommendedName>
        <fullName evidence="3">Pectate lyase</fullName>
    </recommendedName>
</protein>
<evidence type="ECO:0008006" key="3">
    <source>
        <dbReference type="Google" id="ProtNLM"/>
    </source>
</evidence>
<name>A0A6M3KBQ2_9ZZZZ</name>